<protein>
    <submittedName>
        <fullName evidence="1">Uncharacterized protein</fullName>
    </submittedName>
</protein>
<organism evidence="1 2">
    <name type="scientific">Pseudomonas helleri</name>
    <dbReference type="NCBI Taxonomy" id="1608996"/>
    <lineage>
        <taxon>Bacteria</taxon>
        <taxon>Pseudomonadati</taxon>
        <taxon>Pseudomonadota</taxon>
        <taxon>Gammaproteobacteria</taxon>
        <taxon>Pseudomonadales</taxon>
        <taxon>Pseudomonadaceae</taxon>
        <taxon>Pseudomonas</taxon>
    </lineage>
</organism>
<proteinExistence type="predicted"/>
<evidence type="ECO:0000313" key="2">
    <source>
        <dbReference type="Proteomes" id="UP000447574"/>
    </source>
</evidence>
<dbReference type="EMBL" id="WIWF01000002">
    <property type="protein sequence ID" value="MQT72890.1"/>
    <property type="molecule type" value="Genomic_DNA"/>
</dbReference>
<gene>
    <name evidence="1" type="ORF">GHO37_00990</name>
</gene>
<name>A0A7X1WS50_9PSED</name>
<comment type="caution">
    <text evidence="1">The sequence shown here is derived from an EMBL/GenBank/DDBJ whole genome shotgun (WGS) entry which is preliminary data.</text>
</comment>
<accession>A0A7X1WS50</accession>
<dbReference type="Proteomes" id="UP000447574">
    <property type="component" value="Unassembled WGS sequence"/>
</dbReference>
<dbReference type="AlphaFoldDB" id="A0A7X1WS50"/>
<reference evidence="1 2" key="1">
    <citation type="submission" date="2019-10" db="EMBL/GenBank/DDBJ databases">
        <title>Evaluation of single-gene subtyping targets for Pseudomonas.</title>
        <authorList>
            <person name="Reichler S.J."/>
            <person name="Orsi R.H."/>
            <person name="Wiedmann M."/>
            <person name="Martin N.H."/>
            <person name="Murphy S.I."/>
        </authorList>
    </citation>
    <scope>NUCLEOTIDE SEQUENCE [LARGE SCALE GENOMIC DNA]</scope>
    <source>
        <strain evidence="1 2">FSL R10-2932</strain>
    </source>
</reference>
<sequence>MFFSEFSCGYGFCWFFGMTGPGDSAIFKPWHRSASTLKLRLAGVYIEGAELLADWSVSHGALPVPWGWVTSDSLKYKELRHE</sequence>
<dbReference type="RefSeq" id="WP_153437646.1">
    <property type="nucleotide sequence ID" value="NZ_WIWF01000002.1"/>
</dbReference>
<evidence type="ECO:0000313" key="1">
    <source>
        <dbReference type="EMBL" id="MQT72890.1"/>
    </source>
</evidence>